<feature type="compositionally biased region" description="Polar residues" evidence="1">
    <location>
        <begin position="383"/>
        <end position="397"/>
    </location>
</feature>
<dbReference type="Proteomes" id="UP000001058">
    <property type="component" value="Unassembled WGS sequence"/>
</dbReference>
<dbReference type="InterPro" id="IPR029052">
    <property type="entry name" value="Metallo-depent_PP-like"/>
</dbReference>
<feature type="compositionally biased region" description="Polar residues" evidence="1">
    <location>
        <begin position="318"/>
        <end position="339"/>
    </location>
</feature>
<dbReference type="STRING" id="3068.D8TZD8"/>
<reference evidence="2 3" key="1">
    <citation type="journal article" date="2010" name="Science">
        <title>Genomic analysis of organismal complexity in the multicellular green alga Volvox carteri.</title>
        <authorList>
            <person name="Prochnik S.E."/>
            <person name="Umen J."/>
            <person name="Nedelcu A.M."/>
            <person name="Hallmann A."/>
            <person name="Miller S.M."/>
            <person name="Nishii I."/>
            <person name="Ferris P."/>
            <person name="Kuo A."/>
            <person name="Mitros T."/>
            <person name="Fritz-Laylin L.K."/>
            <person name="Hellsten U."/>
            <person name="Chapman J."/>
            <person name="Simakov O."/>
            <person name="Rensing S.A."/>
            <person name="Terry A."/>
            <person name="Pangilinan J."/>
            <person name="Kapitonov V."/>
            <person name="Jurka J."/>
            <person name="Salamov A."/>
            <person name="Shapiro H."/>
            <person name="Schmutz J."/>
            <person name="Grimwood J."/>
            <person name="Lindquist E."/>
            <person name="Lucas S."/>
            <person name="Grigoriev I.V."/>
            <person name="Schmitt R."/>
            <person name="Kirk D."/>
            <person name="Rokhsar D.S."/>
        </authorList>
    </citation>
    <scope>NUCLEOTIDE SEQUENCE [LARGE SCALE GENOMIC DNA]</scope>
    <source>
        <strain evidence="3">f. Nagariensis / Eve</strain>
    </source>
</reference>
<gene>
    <name evidence="2" type="ORF">VOLCADRAFT_105217</name>
</gene>
<feature type="compositionally biased region" description="Low complexity" evidence="1">
    <location>
        <begin position="237"/>
        <end position="267"/>
    </location>
</feature>
<organism evidence="3">
    <name type="scientific">Volvox carteri f. nagariensis</name>
    <dbReference type="NCBI Taxonomy" id="3068"/>
    <lineage>
        <taxon>Eukaryota</taxon>
        <taxon>Viridiplantae</taxon>
        <taxon>Chlorophyta</taxon>
        <taxon>core chlorophytes</taxon>
        <taxon>Chlorophyceae</taxon>
        <taxon>CS clade</taxon>
        <taxon>Chlamydomonadales</taxon>
        <taxon>Volvocaceae</taxon>
        <taxon>Volvox</taxon>
    </lineage>
</organism>
<feature type="region of interest" description="Disordered" evidence="1">
    <location>
        <begin position="312"/>
        <end position="439"/>
    </location>
</feature>
<feature type="region of interest" description="Disordered" evidence="1">
    <location>
        <begin position="232"/>
        <end position="277"/>
    </location>
</feature>
<dbReference type="InterPro" id="IPR052963">
    <property type="entry name" value="Pantetheine_PDE"/>
</dbReference>
<keyword evidence="3" id="KW-1185">Reference proteome</keyword>
<sequence length="979" mass="102942">MGSGGQDKPNARATLSALKQRFAVVLFCPGNHELWVTGKQRRPGESAAVATAAAVPSPPPACQQFPLDASPSVDACGDDVATGPKPMLQRPMFDLSPLAEHGTALPGVGAQSQDLNTHRQELAQPPAAIHQPLTQQQQPQQQQEPHLPVHDSLEKLAVVMEVCEQLGVWVTPVRLGRLVVLPLLAWHHKTFDTEPDIPGIPRASALTISDYARSIWPERILLELQAVRQQPEDRMAQQQQQQQQQEKMPPAAVAGAATAPASGPGAATRLDGSDRSGGAAALAADWRDGGHGSDAVAAWIDLLNEAPYGHRRGCSRRIASNGSSSTDRATSGSQYTESGASGHAAATDGGGLLDGTEGGRTATRETSTERNLVGRPGGFCGTGPSQDGSDMPQQRTSEGCGLPVQLEHQRTQLSPEQAVEEQIPSGGPEVLAGAGGKQGGAGGDDVISFSHFLPLQELLPEKRYLTFPNLAKAVGSRFLAERVRRLRPHLHLFGHTHFAWDAVHDGIRFVQAPLAYPSERRFRLRSLVMAAAAAAESPAAGEDGVREGGGGGEEACTGSAAAAATVNVSTARAENAAVTQGELSAERDDRLRDLQGPPPSAAATAAAGTVNHPPHPRDEQLRIQAAVNLRRPQKQNMGIATEVDRAEDGEQHPGQAQGQGQGQPGEARSPPWPSCVSEGGDVSWLPLCIYQAEYVVRLRNPEMDLRGVEGSGGGGGGFAAAVLMLRDLRGEEGNGGRSADGEFTASTAAVSGSAVSAALLALGGVEVPPEVEVLEWRSQWCPEQVAMWSSYYKRHPRRPHELQLAPWVAERYSRRLRRNIAKQVTLGHADTAPAAPPPQLPPSPTLAPATGSAAEGDTAANGNVGASPGASDGARGGTWLGKPTRKAACKDDNDDDDDSCQDCESGGRWAGSEGWDRDLEVVAAAVGGVVSNSRSSATDVEETELDRKNRIPVLVPPSPMCPERRLNPLPIGLGTNGAS</sequence>
<dbReference type="PANTHER" id="PTHR36492:SF2">
    <property type="entry name" value="[ACYL-CARRIER-PROTEIN] PHOSPHODIESTERASE PPTH"/>
    <property type="match status" value="1"/>
</dbReference>
<dbReference type="PANTHER" id="PTHR36492">
    <property type="match status" value="1"/>
</dbReference>
<accession>D8TZD8</accession>
<dbReference type="AlphaFoldDB" id="D8TZD8"/>
<dbReference type="EMBL" id="GL378346">
    <property type="protein sequence ID" value="EFJ47257.1"/>
    <property type="molecule type" value="Genomic_DNA"/>
</dbReference>
<feature type="compositionally biased region" description="Basic and acidic residues" evidence="1">
    <location>
        <begin position="584"/>
        <end position="593"/>
    </location>
</feature>
<feature type="region of interest" description="Disordered" evidence="1">
    <location>
        <begin position="577"/>
        <end position="617"/>
    </location>
</feature>
<dbReference type="KEGG" id="vcn:VOLCADRAFT_105217"/>
<feature type="region of interest" description="Disordered" evidence="1">
    <location>
        <begin position="827"/>
        <end position="879"/>
    </location>
</feature>
<evidence type="ECO:0000313" key="3">
    <source>
        <dbReference type="Proteomes" id="UP000001058"/>
    </source>
</evidence>
<protein>
    <recommendedName>
        <fullName evidence="4">Calcineurin-like phosphoesterase domain-containing protein</fullName>
    </recommendedName>
</protein>
<feature type="region of interest" description="Disordered" evidence="1">
    <location>
        <begin position="536"/>
        <end position="556"/>
    </location>
</feature>
<proteinExistence type="predicted"/>
<dbReference type="Gene3D" id="3.60.21.10">
    <property type="match status" value="1"/>
</dbReference>
<feature type="region of interest" description="Disordered" evidence="1">
    <location>
        <begin position="646"/>
        <end position="675"/>
    </location>
</feature>
<evidence type="ECO:0000313" key="2">
    <source>
        <dbReference type="EMBL" id="EFJ47257.1"/>
    </source>
</evidence>
<dbReference type="SUPFAM" id="SSF56300">
    <property type="entry name" value="Metallo-dependent phosphatases"/>
    <property type="match status" value="1"/>
</dbReference>
<name>D8TZD8_VOLCA</name>
<dbReference type="GeneID" id="9615798"/>
<feature type="region of interest" description="Disordered" evidence="1">
    <location>
        <begin position="952"/>
        <end position="979"/>
    </location>
</feature>
<dbReference type="eggNOG" id="ENOG502QPJI">
    <property type="taxonomic scope" value="Eukaryota"/>
</dbReference>
<feature type="compositionally biased region" description="Pro residues" evidence="1">
    <location>
        <begin position="834"/>
        <end position="845"/>
    </location>
</feature>
<evidence type="ECO:0008006" key="4">
    <source>
        <dbReference type="Google" id="ProtNLM"/>
    </source>
</evidence>
<evidence type="ECO:0000256" key="1">
    <source>
        <dbReference type="SAM" id="MobiDB-lite"/>
    </source>
</evidence>
<dbReference type="OrthoDB" id="550558at2759"/>
<dbReference type="RefSeq" id="XP_002951806.1">
    <property type="nucleotide sequence ID" value="XM_002951760.1"/>
</dbReference>
<dbReference type="InParanoid" id="D8TZD8"/>
<feature type="compositionally biased region" description="Gly residues" evidence="1">
    <location>
        <begin position="348"/>
        <end position="358"/>
    </location>
</feature>